<dbReference type="Pfam" id="PF07702">
    <property type="entry name" value="UTRA"/>
    <property type="match status" value="1"/>
</dbReference>
<protein>
    <submittedName>
        <fullName evidence="8">GntR family transcriptional regulator</fullName>
    </submittedName>
    <submittedName>
        <fullName evidence="7">Phage tail protein</fullName>
    </submittedName>
    <submittedName>
        <fullName evidence="9">UTRA domain-containing protein</fullName>
    </submittedName>
</protein>
<dbReference type="SMART" id="SM00866">
    <property type="entry name" value="UTRA"/>
    <property type="match status" value="1"/>
</dbReference>
<dbReference type="EMBL" id="JAAXEP010000017">
    <property type="protein sequence ID" value="MBY5631892.1"/>
    <property type="molecule type" value="Genomic_DNA"/>
</dbReference>
<keyword evidence="2" id="KW-0238">DNA-binding</keyword>
<dbReference type="PANTHER" id="PTHR44846">
    <property type="entry name" value="MANNOSYL-D-GLYCERATE TRANSPORT/METABOLISM SYSTEM REPRESSOR MNGR-RELATED"/>
    <property type="match status" value="1"/>
</dbReference>
<evidence type="ECO:0000256" key="3">
    <source>
        <dbReference type="ARBA" id="ARBA00023163"/>
    </source>
</evidence>
<evidence type="ECO:0000313" key="11">
    <source>
        <dbReference type="Proteomes" id="UP000092691"/>
    </source>
</evidence>
<reference evidence="5 11" key="2">
    <citation type="submission" date="2016-06" db="EMBL/GenBank/DDBJ databases">
        <title>Microsymbionts genomes from the relict species Vavilovia formosa.</title>
        <authorList>
            <person name="Chirak E."/>
            <person name="Kimeklis A."/>
            <person name="Andronov E."/>
        </authorList>
    </citation>
    <scope>NUCLEOTIDE SEQUENCE [LARGE SCALE GENOMIC DNA]</scope>
    <source>
        <strain evidence="5 11">Vaf10</strain>
    </source>
</reference>
<dbReference type="Proteomes" id="UP000092691">
    <property type="component" value="Chromosome"/>
</dbReference>
<dbReference type="InterPro" id="IPR011663">
    <property type="entry name" value="UTRA"/>
</dbReference>
<dbReference type="GO" id="GO:0003700">
    <property type="term" value="F:DNA-binding transcription factor activity"/>
    <property type="evidence" value="ECO:0007669"/>
    <property type="project" value="InterPro"/>
</dbReference>
<dbReference type="InterPro" id="IPR050679">
    <property type="entry name" value="Bact_HTH_transcr_reg"/>
</dbReference>
<accession>A0A154I8T7</accession>
<evidence type="ECO:0000259" key="4">
    <source>
        <dbReference type="PROSITE" id="PS50949"/>
    </source>
</evidence>
<evidence type="ECO:0000313" key="9">
    <source>
        <dbReference type="EMBL" id="NEK15243.1"/>
    </source>
</evidence>
<name>A0A154I8T7_RHILE</name>
<dbReference type="GO" id="GO:0003677">
    <property type="term" value="F:DNA binding"/>
    <property type="evidence" value="ECO:0007669"/>
    <property type="project" value="UniProtKB-KW"/>
</dbReference>
<evidence type="ECO:0000313" key="5">
    <source>
        <dbReference type="EMBL" id="ANP86487.1"/>
    </source>
</evidence>
<dbReference type="RefSeq" id="WP_020050885.1">
    <property type="nucleotide sequence ID" value="NZ_CP016286.1"/>
</dbReference>
<dbReference type="InterPro" id="IPR036390">
    <property type="entry name" value="WH_DNA-bd_sf"/>
</dbReference>
<evidence type="ECO:0000256" key="1">
    <source>
        <dbReference type="ARBA" id="ARBA00023015"/>
    </source>
</evidence>
<dbReference type="Proteomes" id="UP000183050">
    <property type="component" value="Chromosome"/>
</dbReference>
<dbReference type="EMBL" id="WUFV01000004">
    <property type="protein sequence ID" value="NEK15243.1"/>
    <property type="molecule type" value="Genomic_DNA"/>
</dbReference>
<evidence type="ECO:0000313" key="6">
    <source>
        <dbReference type="EMBL" id="API50882.1"/>
    </source>
</evidence>
<dbReference type="CDD" id="cd07377">
    <property type="entry name" value="WHTH_GntR"/>
    <property type="match status" value="1"/>
</dbReference>
<evidence type="ECO:0000313" key="14">
    <source>
        <dbReference type="Proteomes" id="UP000471705"/>
    </source>
</evidence>
<dbReference type="EMBL" id="MZMU01000012">
    <property type="protein sequence ID" value="RXT23786.1"/>
    <property type="molecule type" value="Genomic_DNA"/>
</dbReference>
<dbReference type="GO" id="GO:0045892">
    <property type="term" value="P:negative regulation of DNA-templated transcription"/>
    <property type="evidence" value="ECO:0007669"/>
    <property type="project" value="TreeGrafter"/>
</dbReference>
<organism evidence="7">
    <name type="scientific">Rhizobium leguminosarum</name>
    <dbReference type="NCBI Taxonomy" id="384"/>
    <lineage>
        <taxon>Bacteria</taxon>
        <taxon>Pseudomonadati</taxon>
        <taxon>Pseudomonadota</taxon>
        <taxon>Alphaproteobacteria</taxon>
        <taxon>Hyphomicrobiales</taxon>
        <taxon>Rhizobiaceae</taxon>
        <taxon>Rhizobium/Agrobacterium group</taxon>
        <taxon>Rhizobium</taxon>
    </lineage>
</organism>
<evidence type="ECO:0000313" key="12">
    <source>
        <dbReference type="Proteomes" id="UP000183050"/>
    </source>
</evidence>
<keyword evidence="1" id="KW-0805">Transcription regulation</keyword>
<dbReference type="AlphaFoldDB" id="A0A154I8T7"/>
<dbReference type="Proteomes" id="UP000471705">
    <property type="component" value="Unassembled WGS sequence"/>
</dbReference>
<dbReference type="Gene3D" id="3.40.1410.10">
    <property type="entry name" value="Chorismate lyase-like"/>
    <property type="match status" value="1"/>
</dbReference>
<sequence>MTDDLATLLSLERLQAAGTGPLYVKLRRTLEGAVRTGTLGHGDALPPERDIAEFAAVSRVTVRKAIDELVADGLLVRRHGSGTFVAKPVSKVEQRLSQLTSFTEDMARRGMSSRSEWLHKGVHTPSPDEMMILGLGTDVKVSRLSRLRIADDQPLAIENASVSGEFLPDPSAVTNSLYAELERLQVRPVRAVQRISATNMKEADAQLLGVSAGAAGLSIERISYLGSGRAVEFTRSLYRGDAYDFVAELTIAVT</sequence>
<dbReference type="SMART" id="SM00345">
    <property type="entry name" value="HTH_GNTR"/>
    <property type="match status" value="1"/>
</dbReference>
<dbReference type="Proteomes" id="UP000290767">
    <property type="component" value="Unassembled WGS sequence"/>
</dbReference>
<keyword evidence="3" id="KW-0804">Transcription</keyword>
<evidence type="ECO:0000313" key="8">
    <source>
        <dbReference type="EMBL" id="MBY5631892.1"/>
    </source>
</evidence>
<dbReference type="EMBL" id="CP016286">
    <property type="protein sequence ID" value="ANP86487.1"/>
    <property type="molecule type" value="Genomic_DNA"/>
</dbReference>
<dbReference type="SUPFAM" id="SSF46785">
    <property type="entry name" value="Winged helix' DNA-binding domain"/>
    <property type="match status" value="1"/>
</dbReference>
<dbReference type="PANTHER" id="PTHR44846:SF1">
    <property type="entry name" value="MANNOSYL-D-GLYCERATE TRANSPORT_METABOLISM SYSTEM REPRESSOR MNGR-RELATED"/>
    <property type="match status" value="1"/>
</dbReference>
<feature type="domain" description="HTH gntR-type" evidence="4">
    <location>
        <begin position="20"/>
        <end position="88"/>
    </location>
</feature>
<dbReference type="EMBL" id="CP018228">
    <property type="protein sequence ID" value="API50882.1"/>
    <property type="molecule type" value="Genomic_DNA"/>
</dbReference>
<reference evidence="9 14" key="5">
    <citation type="submission" date="2019-12" db="EMBL/GenBank/DDBJ databases">
        <title>Rhizobium genotypes associated with high levels of biological nitrogen fixation by grain legumes in a temperate-maritime cropping system.</title>
        <authorList>
            <person name="Maluk M."/>
            <person name="Francesc Ferrando Molina F."/>
            <person name="Lopez Del Egido L."/>
            <person name="Lafos M."/>
            <person name="Langarica-Fuentes A."/>
            <person name="Gebre Yohannes G."/>
            <person name="Young M.W."/>
            <person name="Martin P."/>
            <person name="Gantlett R."/>
            <person name="Kenicer G."/>
            <person name="Hawes C."/>
            <person name="Begg G.S."/>
            <person name="Quilliam R.S."/>
            <person name="Squire G.R."/>
            <person name="Poole P.S."/>
            <person name="Young P.W."/>
            <person name="Iannetta P.M."/>
            <person name="James E.K."/>
        </authorList>
    </citation>
    <scope>NUCLEOTIDE SEQUENCE [LARGE SCALE GENOMIC DNA]</scope>
    <source>
        <strain evidence="9 14">JHI54</strain>
    </source>
</reference>
<dbReference type="OrthoDB" id="7173258at2"/>
<gene>
    <name evidence="7" type="ORF">A4A59_05400</name>
    <name evidence="10" type="ORF">B5P46_17740</name>
    <name evidence="5" type="ORF">BA011_12635</name>
    <name evidence="6" type="ORF">BMW22_03800</name>
    <name evidence="9" type="ORF">GR257_10295</name>
    <name evidence="8" type="ORF">HFO42_27940</name>
</gene>
<dbReference type="EMBL" id="LVYU01000156">
    <property type="protein sequence ID" value="KZA96527.1"/>
    <property type="molecule type" value="Genomic_DNA"/>
</dbReference>
<dbReference type="Gene3D" id="1.10.10.10">
    <property type="entry name" value="Winged helix-like DNA-binding domain superfamily/Winged helix DNA-binding domain"/>
    <property type="match status" value="1"/>
</dbReference>
<evidence type="ECO:0000313" key="7">
    <source>
        <dbReference type="EMBL" id="KZA96527.1"/>
    </source>
</evidence>
<dbReference type="SUPFAM" id="SSF64288">
    <property type="entry name" value="Chorismate lyase-like"/>
    <property type="match status" value="1"/>
</dbReference>
<evidence type="ECO:0000256" key="2">
    <source>
        <dbReference type="ARBA" id="ARBA00023125"/>
    </source>
</evidence>
<reference evidence="8" key="6">
    <citation type="submission" date="2020-04" db="EMBL/GenBank/DDBJ databases">
        <title>Global-level population genomics supports evidence of horizontal gene transfer on evolution of Rhizobia in Lentils.</title>
        <authorList>
            <person name="Gai Y."/>
            <person name="Cook D."/>
            <person name="Riely B."/>
        </authorList>
    </citation>
    <scope>NUCLEOTIDE SEQUENCE</scope>
    <source>
        <strain evidence="8">Derici101B</strain>
    </source>
</reference>
<dbReference type="PROSITE" id="PS50949">
    <property type="entry name" value="HTH_GNTR"/>
    <property type="match status" value="1"/>
</dbReference>
<evidence type="ECO:0000313" key="13">
    <source>
        <dbReference type="Proteomes" id="UP000290767"/>
    </source>
</evidence>
<reference evidence="10 13" key="4">
    <citation type="submission" date="2017-03" db="EMBL/GenBank/DDBJ databases">
        <authorList>
            <person name="Safronova V.I."/>
            <person name="Sazanova A.L."/>
            <person name="Chirak E.R."/>
        </authorList>
    </citation>
    <scope>NUCLEOTIDE SEQUENCE [LARGE SCALE GENOMIC DNA]</scope>
    <source>
        <strain evidence="10 13">Tri-43</strain>
    </source>
</reference>
<proteinExistence type="predicted"/>
<reference evidence="7" key="1">
    <citation type="submission" date="2016-03" db="EMBL/GenBank/DDBJ databases">
        <title>Microsymbionts genomes from the relict species Vavilovia formosa.</title>
        <authorList>
            <person name="Chirak E."/>
            <person name="Kimeklis A."/>
            <person name="Kopat V."/>
            <person name="Andronov E."/>
        </authorList>
    </citation>
    <scope>NUCLEOTIDE SEQUENCE [LARGE SCALE GENOMIC DNA]</scope>
    <source>
        <strain evidence="7">Vaf12</strain>
    </source>
</reference>
<dbReference type="InterPro" id="IPR028978">
    <property type="entry name" value="Chorismate_lyase_/UTRA_dom_sf"/>
</dbReference>
<reference evidence="6 12" key="3">
    <citation type="submission" date="2016-11" db="EMBL/GenBank/DDBJ databases">
        <title>Rhizobium leguminosarum bv. viciae strain Vaf12 isolated from Vavilovia formosa root nodules from Russia, Dagestan.</title>
        <authorList>
            <person name="Kimeklis A."/>
        </authorList>
    </citation>
    <scope>NUCLEOTIDE SEQUENCE [LARGE SCALE GENOMIC DNA]</scope>
    <source>
        <strain evidence="6 12">Vaf-108</strain>
    </source>
</reference>
<dbReference type="PRINTS" id="PR00035">
    <property type="entry name" value="HTHGNTR"/>
</dbReference>
<dbReference type="Pfam" id="PF00392">
    <property type="entry name" value="GntR"/>
    <property type="match status" value="1"/>
</dbReference>
<dbReference type="Proteomes" id="UP000825699">
    <property type="component" value="Unassembled WGS sequence"/>
</dbReference>
<dbReference type="GeneID" id="67482650"/>
<evidence type="ECO:0000313" key="10">
    <source>
        <dbReference type="EMBL" id="RXT23786.1"/>
    </source>
</evidence>
<dbReference type="InterPro" id="IPR036388">
    <property type="entry name" value="WH-like_DNA-bd_sf"/>
</dbReference>
<dbReference type="InterPro" id="IPR000524">
    <property type="entry name" value="Tscrpt_reg_HTH_GntR"/>
</dbReference>